<dbReference type="EMBL" id="GBXM01045771">
    <property type="protein sequence ID" value="JAH62806.1"/>
    <property type="molecule type" value="Transcribed_RNA"/>
</dbReference>
<protein>
    <submittedName>
        <fullName evidence="1">Uncharacterized protein</fullName>
    </submittedName>
</protein>
<reference evidence="1" key="2">
    <citation type="journal article" date="2015" name="Fish Shellfish Immunol.">
        <title>Early steps in the European eel (Anguilla anguilla)-Vibrio vulnificus interaction in the gills: Role of the RtxA13 toxin.</title>
        <authorList>
            <person name="Callol A."/>
            <person name="Pajuelo D."/>
            <person name="Ebbesson L."/>
            <person name="Teles M."/>
            <person name="MacKenzie S."/>
            <person name="Amaro C."/>
        </authorList>
    </citation>
    <scope>NUCLEOTIDE SEQUENCE</scope>
</reference>
<organism evidence="1">
    <name type="scientific">Anguilla anguilla</name>
    <name type="common">European freshwater eel</name>
    <name type="synonym">Muraena anguilla</name>
    <dbReference type="NCBI Taxonomy" id="7936"/>
    <lineage>
        <taxon>Eukaryota</taxon>
        <taxon>Metazoa</taxon>
        <taxon>Chordata</taxon>
        <taxon>Craniata</taxon>
        <taxon>Vertebrata</taxon>
        <taxon>Euteleostomi</taxon>
        <taxon>Actinopterygii</taxon>
        <taxon>Neopterygii</taxon>
        <taxon>Teleostei</taxon>
        <taxon>Anguilliformes</taxon>
        <taxon>Anguillidae</taxon>
        <taxon>Anguilla</taxon>
    </lineage>
</organism>
<name>A0A0E9UAF7_ANGAN</name>
<dbReference type="AlphaFoldDB" id="A0A0E9UAF7"/>
<proteinExistence type="predicted"/>
<reference evidence="1" key="1">
    <citation type="submission" date="2014-11" db="EMBL/GenBank/DDBJ databases">
        <authorList>
            <person name="Amaro Gonzalez C."/>
        </authorList>
    </citation>
    <scope>NUCLEOTIDE SEQUENCE</scope>
</reference>
<accession>A0A0E9UAF7</accession>
<sequence>MPQTFIQSGVHTICIFQPQVMPINIQYFKQGPTLHSAEAVIIVTFL</sequence>
<evidence type="ECO:0000313" key="1">
    <source>
        <dbReference type="EMBL" id="JAH62806.1"/>
    </source>
</evidence>